<comment type="caution">
    <text evidence="1">The sequence shown here is derived from an EMBL/GenBank/DDBJ whole genome shotgun (WGS) entry which is preliminary data.</text>
</comment>
<protein>
    <submittedName>
        <fullName evidence="1">Uncharacterized protein</fullName>
    </submittedName>
</protein>
<name>A0ABR0SWD5_9HYPO</name>
<organism evidence="1 2">
    <name type="scientific">Cladobotryum mycophilum</name>
    <dbReference type="NCBI Taxonomy" id="491253"/>
    <lineage>
        <taxon>Eukaryota</taxon>
        <taxon>Fungi</taxon>
        <taxon>Dikarya</taxon>
        <taxon>Ascomycota</taxon>
        <taxon>Pezizomycotina</taxon>
        <taxon>Sordariomycetes</taxon>
        <taxon>Hypocreomycetidae</taxon>
        <taxon>Hypocreales</taxon>
        <taxon>Hypocreaceae</taxon>
        <taxon>Cladobotryum</taxon>
    </lineage>
</organism>
<evidence type="ECO:0000313" key="1">
    <source>
        <dbReference type="EMBL" id="KAK5996212.1"/>
    </source>
</evidence>
<sequence>MNASGTFTVKNNRIEAIFKTNETTHSYYATITTAVEDCAGQATLSFYSTSSLDGTAMFNGRIGPDKLYMGLTRGVEISGTLDRSTSKEVDSFVGQGAWVISGP</sequence>
<dbReference type="Proteomes" id="UP001338125">
    <property type="component" value="Unassembled WGS sequence"/>
</dbReference>
<reference evidence="1 2" key="1">
    <citation type="submission" date="2024-01" db="EMBL/GenBank/DDBJ databases">
        <title>Complete genome of Cladobotryum mycophilum ATHUM6906.</title>
        <authorList>
            <person name="Christinaki A.C."/>
            <person name="Myridakis A.I."/>
            <person name="Kouvelis V.N."/>
        </authorList>
    </citation>
    <scope>NUCLEOTIDE SEQUENCE [LARGE SCALE GENOMIC DNA]</scope>
    <source>
        <strain evidence="1 2">ATHUM6906</strain>
    </source>
</reference>
<proteinExistence type="predicted"/>
<evidence type="ECO:0000313" key="2">
    <source>
        <dbReference type="Proteomes" id="UP001338125"/>
    </source>
</evidence>
<accession>A0ABR0SWD5</accession>
<dbReference type="EMBL" id="JAVFKD010000004">
    <property type="protein sequence ID" value="KAK5996212.1"/>
    <property type="molecule type" value="Genomic_DNA"/>
</dbReference>
<keyword evidence="2" id="KW-1185">Reference proteome</keyword>
<gene>
    <name evidence="1" type="ORF">PT974_04642</name>
</gene>